<comment type="caution">
    <text evidence="2">The sequence shown here is derived from an EMBL/GenBank/DDBJ whole genome shotgun (WGS) entry which is preliminary data.</text>
</comment>
<proteinExistence type="predicted"/>
<evidence type="ECO:0000313" key="3">
    <source>
        <dbReference type="Proteomes" id="UP001223646"/>
    </source>
</evidence>
<dbReference type="AlphaFoldDB" id="A0AAW9SHS3"/>
<evidence type="ECO:0000256" key="1">
    <source>
        <dbReference type="SAM" id="MobiDB-lite"/>
    </source>
</evidence>
<evidence type="ECO:0008006" key="4">
    <source>
        <dbReference type="Google" id="ProtNLM"/>
    </source>
</evidence>
<sequence length="125" mass="14066">MKYVQDGPAGSPKQWAEIYGRRNSVESINGSLKGPLGAFIDDPRTRLMRGWASQFFLTAFAVAGTNHRLIISSAKDDVFNRGSGPKRPEPPKRRRFVSEYEDDDSDFDFHKNRRTRGPDPLPGLA</sequence>
<reference evidence="2" key="1">
    <citation type="submission" date="2023-05" db="EMBL/GenBank/DDBJ databases">
        <authorList>
            <person name="Du J."/>
        </authorList>
    </citation>
    <scope>NUCLEOTIDE SEQUENCE</scope>
    <source>
        <strain evidence="2">UMB1064</strain>
    </source>
</reference>
<dbReference type="RefSeq" id="WP_070852154.1">
    <property type="nucleotide sequence ID" value="NZ_JASOOY020000011.1"/>
</dbReference>
<reference evidence="2" key="2">
    <citation type="submission" date="2024-05" db="EMBL/GenBank/DDBJ databases">
        <authorList>
            <person name="Wolfe A."/>
        </authorList>
    </citation>
    <scope>NUCLEOTIDE SEQUENCE</scope>
    <source>
        <strain evidence="2">UMB1064</strain>
    </source>
</reference>
<dbReference type="EMBL" id="JASOOY020000011">
    <property type="protein sequence ID" value="MEO3716734.1"/>
    <property type="molecule type" value="Genomic_DNA"/>
</dbReference>
<gene>
    <name evidence="2" type="ORF">QP460_003920</name>
</gene>
<name>A0AAW9SHS3_CORAY</name>
<feature type="region of interest" description="Disordered" evidence="1">
    <location>
        <begin position="75"/>
        <end position="125"/>
    </location>
</feature>
<accession>A0AAW9SHS3</accession>
<dbReference type="Proteomes" id="UP001223646">
    <property type="component" value="Unassembled WGS sequence"/>
</dbReference>
<evidence type="ECO:0000313" key="2">
    <source>
        <dbReference type="EMBL" id="MEO3716734.1"/>
    </source>
</evidence>
<organism evidence="2 3">
    <name type="scientific">Corynebacterium amycolatum</name>
    <dbReference type="NCBI Taxonomy" id="43765"/>
    <lineage>
        <taxon>Bacteria</taxon>
        <taxon>Bacillati</taxon>
        <taxon>Actinomycetota</taxon>
        <taxon>Actinomycetes</taxon>
        <taxon>Mycobacteriales</taxon>
        <taxon>Corynebacteriaceae</taxon>
        <taxon>Corynebacterium</taxon>
    </lineage>
</organism>
<protein>
    <recommendedName>
        <fullName evidence="4">Transposase</fullName>
    </recommendedName>
</protein>